<dbReference type="Gene3D" id="3.15.10.20">
    <property type="entry name" value="Activator of Hsp90 ATPase Aha1, N-terminal domain"/>
    <property type="match status" value="1"/>
</dbReference>
<dbReference type="VEuPathDB" id="CryptoDB:Cvel_6045"/>
<dbReference type="GO" id="GO:0003755">
    <property type="term" value="F:peptidyl-prolyl cis-trans isomerase activity"/>
    <property type="evidence" value="ECO:0007669"/>
    <property type="project" value="UniProtKB-EC"/>
</dbReference>
<gene>
    <name evidence="8" type="ORF">Cvel_6045</name>
</gene>
<evidence type="ECO:0000256" key="4">
    <source>
        <dbReference type="ARBA" id="ARBA00023110"/>
    </source>
</evidence>
<dbReference type="InterPro" id="IPR050754">
    <property type="entry name" value="FKBP4/5/8-like"/>
</dbReference>
<dbReference type="PhylomeDB" id="A0A0G4HAI9"/>
<dbReference type="PANTHER" id="PTHR46512">
    <property type="entry name" value="PEPTIDYLPROLYL ISOMERASE"/>
    <property type="match status" value="1"/>
</dbReference>
<feature type="compositionally biased region" description="Basic and acidic residues" evidence="6">
    <location>
        <begin position="314"/>
        <end position="323"/>
    </location>
</feature>
<comment type="catalytic activity">
    <reaction evidence="1">
        <text>[protein]-peptidylproline (omega=180) = [protein]-peptidylproline (omega=0)</text>
        <dbReference type="Rhea" id="RHEA:16237"/>
        <dbReference type="Rhea" id="RHEA-COMP:10747"/>
        <dbReference type="Rhea" id="RHEA-COMP:10748"/>
        <dbReference type="ChEBI" id="CHEBI:83833"/>
        <dbReference type="ChEBI" id="CHEBI:83834"/>
        <dbReference type="EC" id="5.2.1.8"/>
    </reaction>
</comment>
<dbReference type="SUPFAM" id="SSF103111">
    <property type="entry name" value="Activator of Hsp90 ATPase, Aha1"/>
    <property type="match status" value="1"/>
</dbReference>
<dbReference type="GO" id="GO:0001671">
    <property type="term" value="F:ATPase activator activity"/>
    <property type="evidence" value="ECO:0007669"/>
    <property type="project" value="InterPro"/>
</dbReference>
<feature type="compositionally biased region" description="Gly residues" evidence="6">
    <location>
        <begin position="218"/>
        <end position="227"/>
    </location>
</feature>
<reference evidence="8" key="1">
    <citation type="submission" date="2014-11" db="EMBL/GenBank/DDBJ databases">
        <authorList>
            <person name="Otto D Thomas"/>
            <person name="Naeem Raeece"/>
        </authorList>
    </citation>
    <scope>NUCLEOTIDE SEQUENCE</scope>
</reference>
<dbReference type="InterPro" id="IPR036338">
    <property type="entry name" value="Aha1"/>
</dbReference>
<dbReference type="EC" id="5.2.1.8" evidence="3"/>
<dbReference type="GO" id="GO:0051087">
    <property type="term" value="F:protein-folding chaperone binding"/>
    <property type="evidence" value="ECO:0007669"/>
    <property type="project" value="InterPro"/>
</dbReference>
<keyword evidence="5" id="KW-0413">Isomerase</keyword>
<evidence type="ECO:0000256" key="6">
    <source>
        <dbReference type="SAM" id="MobiDB-lite"/>
    </source>
</evidence>
<feature type="compositionally biased region" description="Basic and acidic residues" evidence="6">
    <location>
        <begin position="193"/>
        <end position="215"/>
    </location>
</feature>
<feature type="region of interest" description="Disordered" evidence="6">
    <location>
        <begin position="1"/>
        <end position="74"/>
    </location>
</feature>
<dbReference type="AlphaFoldDB" id="A0A0G4HAI9"/>
<dbReference type="EMBL" id="CDMZ01002105">
    <property type="protein sequence ID" value="CEM40800.1"/>
    <property type="molecule type" value="Genomic_DNA"/>
</dbReference>
<accession>A0A0G4HAI9</accession>
<organism evidence="8">
    <name type="scientific">Chromera velia CCMP2878</name>
    <dbReference type="NCBI Taxonomy" id="1169474"/>
    <lineage>
        <taxon>Eukaryota</taxon>
        <taxon>Sar</taxon>
        <taxon>Alveolata</taxon>
        <taxon>Colpodellida</taxon>
        <taxon>Chromeraceae</taxon>
        <taxon>Chromera</taxon>
    </lineage>
</organism>
<dbReference type="InterPro" id="IPR015310">
    <property type="entry name" value="AHSA1-like_N"/>
</dbReference>
<feature type="region of interest" description="Disordered" evidence="6">
    <location>
        <begin position="193"/>
        <end position="247"/>
    </location>
</feature>
<dbReference type="Gene3D" id="1.25.40.10">
    <property type="entry name" value="Tetratricopeptide repeat domain"/>
    <property type="match status" value="1"/>
</dbReference>
<evidence type="ECO:0000256" key="1">
    <source>
        <dbReference type="ARBA" id="ARBA00000971"/>
    </source>
</evidence>
<feature type="region of interest" description="Disordered" evidence="6">
    <location>
        <begin position="261"/>
        <end position="332"/>
    </location>
</feature>
<feature type="compositionally biased region" description="Basic and acidic residues" evidence="6">
    <location>
        <begin position="41"/>
        <end position="74"/>
    </location>
</feature>
<keyword evidence="4" id="KW-0697">Rotamase</keyword>
<feature type="compositionally biased region" description="Basic and acidic residues" evidence="6">
    <location>
        <begin position="228"/>
        <end position="247"/>
    </location>
</feature>
<evidence type="ECO:0000259" key="7">
    <source>
        <dbReference type="SMART" id="SM01000"/>
    </source>
</evidence>
<sequence>MEAQAATEDVPMMPPEGAVDEGEAGTNSPSPDADTEMDSAETDKDDTKSDAAKEDKDDVKSDKEDTKETLSVEERLTLAVSCKDAGNDSFKKADNSDARTKYQEGLEHLKDMAQDTHGLSDIKKSLYLNLSMACIRLAKWFEAIEAADGALKIDKENIKARYRRGVARSRFGALEEAKEDLLEVLKKEPNNGDARRELQELKPRLQAAKEEEKKQFGGMFGKAGGKGLYDDREKEMQERREKEAEAKRLRRIEWEAEMRVRKEKGEEEISFEKWDEEKTKEKEKADKEREKEREKKQRESGSSTAKRPAKEKKKKEDKDGKSEDELDEEDLKIINETKKMGYCYFRKELTEEEKAMKARHVPQRLEETAAASGPQGGQEGGEAAGGAASGTVGQSEWNARGTTFEEKDVTSWATEAFKTHVREATASMEGPTGGTLKARITKVKEVTGDASVAVVRGTKRFLFDFHLTLDWEAVISAEGEGGEEKKFKGEVQMPDVASASADPSGFQMEARIKYKGTKPEGEDKTNVDKLLETLKQSVHKCVWEFVEEMKKKYG</sequence>
<feature type="compositionally biased region" description="Gly residues" evidence="6">
    <location>
        <begin position="374"/>
        <end position="388"/>
    </location>
</feature>
<dbReference type="SMART" id="SM01000">
    <property type="entry name" value="Aha1_N"/>
    <property type="match status" value="1"/>
</dbReference>
<comment type="similarity">
    <text evidence="2">Belongs to the AHA1 family.</text>
</comment>
<dbReference type="InterPro" id="IPR019734">
    <property type="entry name" value="TPR_rpt"/>
</dbReference>
<dbReference type="SUPFAM" id="SSF48452">
    <property type="entry name" value="TPR-like"/>
    <property type="match status" value="1"/>
</dbReference>
<feature type="compositionally biased region" description="Basic and acidic residues" evidence="6">
    <location>
        <begin position="261"/>
        <end position="299"/>
    </location>
</feature>
<dbReference type="InterPro" id="IPR011990">
    <property type="entry name" value="TPR-like_helical_dom_sf"/>
</dbReference>
<evidence type="ECO:0000256" key="2">
    <source>
        <dbReference type="ARBA" id="ARBA00006817"/>
    </source>
</evidence>
<dbReference type="SMART" id="SM00028">
    <property type="entry name" value="TPR"/>
    <property type="match status" value="3"/>
</dbReference>
<dbReference type="Pfam" id="PF09229">
    <property type="entry name" value="Aha1_N"/>
    <property type="match status" value="1"/>
</dbReference>
<evidence type="ECO:0000256" key="5">
    <source>
        <dbReference type="ARBA" id="ARBA00023235"/>
    </source>
</evidence>
<name>A0A0G4HAI9_9ALVE</name>
<dbReference type="PANTHER" id="PTHR46512:SF9">
    <property type="entry name" value="PEPTIDYLPROLYL ISOMERASE"/>
    <property type="match status" value="1"/>
</dbReference>
<feature type="region of interest" description="Disordered" evidence="6">
    <location>
        <begin position="367"/>
        <end position="395"/>
    </location>
</feature>
<protein>
    <recommendedName>
        <fullName evidence="3">peptidylprolyl isomerase</fullName>
        <ecNumber evidence="3">5.2.1.8</ecNumber>
    </recommendedName>
</protein>
<proteinExistence type="inferred from homology"/>
<evidence type="ECO:0000256" key="3">
    <source>
        <dbReference type="ARBA" id="ARBA00013194"/>
    </source>
</evidence>
<evidence type="ECO:0000313" key="8">
    <source>
        <dbReference type="EMBL" id="CEM40800.1"/>
    </source>
</evidence>
<feature type="domain" description="Activator of Hsp90 ATPase AHSA1-like N-terminal" evidence="7">
    <location>
        <begin position="406"/>
        <end position="551"/>
    </location>
</feature>